<dbReference type="EnsemblPlants" id="QL04p072287:mrna">
    <property type="protein sequence ID" value="QL04p072287:mrna"/>
    <property type="gene ID" value="QL04p072287"/>
</dbReference>
<proteinExistence type="predicted"/>
<feature type="compositionally biased region" description="Basic and acidic residues" evidence="1">
    <location>
        <begin position="353"/>
        <end position="372"/>
    </location>
</feature>
<keyword evidence="3" id="KW-1185">Reference proteome</keyword>
<evidence type="ECO:0000313" key="2">
    <source>
        <dbReference type="EnsemblPlants" id="QL04p072287:mrna"/>
    </source>
</evidence>
<organism evidence="2 3">
    <name type="scientific">Quercus lobata</name>
    <name type="common">Valley oak</name>
    <dbReference type="NCBI Taxonomy" id="97700"/>
    <lineage>
        <taxon>Eukaryota</taxon>
        <taxon>Viridiplantae</taxon>
        <taxon>Streptophyta</taxon>
        <taxon>Embryophyta</taxon>
        <taxon>Tracheophyta</taxon>
        <taxon>Spermatophyta</taxon>
        <taxon>Magnoliopsida</taxon>
        <taxon>eudicotyledons</taxon>
        <taxon>Gunneridae</taxon>
        <taxon>Pentapetalae</taxon>
        <taxon>rosids</taxon>
        <taxon>fabids</taxon>
        <taxon>Fagales</taxon>
        <taxon>Fagaceae</taxon>
        <taxon>Quercus</taxon>
    </lineage>
</organism>
<reference evidence="2" key="2">
    <citation type="submission" date="2021-01" db="UniProtKB">
        <authorList>
            <consortium name="EnsemblPlants"/>
        </authorList>
    </citation>
    <scope>IDENTIFICATION</scope>
</reference>
<feature type="region of interest" description="Disordered" evidence="1">
    <location>
        <begin position="1"/>
        <end position="40"/>
    </location>
</feature>
<dbReference type="EMBL" id="LRBV02000004">
    <property type="status" value="NOT_ANNOTATED_CDS"/>
    <property type="molecule type" value="Genomic_DNA"/>
</dbReference>
<feature type="region of interest" description="Disordered" evidence="1">
    <location>
        <begin position="103"/>
        <end position="122"/>
    </location>
</feature>
<dbReference type="Proteomes" id="UP000594261">
    <property type="component" value="Chromosome 4"/>
</dbReference>
<dbReference type="InParanoid" id="A0A7N2LIQ5"/>
<feature type="compositionally biased region" description="Polar residues" evidence="1">
    <location>
        <begin position="103"/>
        <end position="117"/>
    </location>
</feature>
<feature type="region of interest" description="Disordered" evidence="1">
    <location>
        <begin position="297"/>
        <end position="390"/>
    </location>
</feature>
<feature type="compositionally biased region" description="Polar residues" evidence="1">
    <location>
        <begin position="297"/>
        <end position="313"/>
    </location>
</feature>
<accession>A0A7N2LIQ5</accession>
<dbReference type="AlphaFoldDB" id="A0A7N2LIQ5"/>
<feature type="compositionally biased region" description="Polar residues" evidence="1">
    <location>
        <begin position="373"/>
        <end position="390"/>
    </location>
</feature>
<protein>
    <submittedName>
        <fullName evidence="2">Uncharacterized protein</fullName>
    </submittedName>
</protein>
<evidence type="ECO:0000313" key="3">
    <source>
        <dbReference type="Proteomes" id="UP000594261"/>
    </source>
</evidence>
<reference evidence="2 3" key="1">
    <citation type="journal article" date="2016" name="G3 (Bethesda)">
        <title>First Draft Assembly and Annotation of the Genome of a California Endemic Oak Quercus lobata Nee (Fagaceae).</title>
        <authorList>
            <person name="Sork V.L."/>
            <person name="Fitz-Gibbon S.T."/>
            <person name="Puiu D."/>
            <person name="Crepeau M."/>
            <person name="Gugger P.F."/>
            <person name="Sherman R."/>
            <person name="Stevens K."/>
            <person name="Langley C.H."/>
            <person name="Pellegrini M."/>
            <person name="Salzberg S.L."/>
        </authorList>
    </citation>
    <scope>NUCLEOTIDE SEQUENCE [LARGE SCALE GENOMIC DNA]</scope>
    <source>
        <strain evidence="2 3">cv. SW786</strain>
    </source>
</reference>
<sequence length="390" mass="43873">MLEARYEVGEEDNEEQPNQAETVEQQTQEEDTQPGTEDERMEETWEIQLTPELKNQLAGSWKTSVILKLMGRRMGYRALQTRCGRIRHKETQRTESLTTPTTVLPNETATHTPTTSLPKPAHVSTPWKIVQSRCSRTRGCPNESLQCGKTNLTEPCQVFHPRGQAPSTYTKGQRIHSTESVKRLEQKTVKQPPGFNCGKVATKEKKAQLRQPREIEQEYMQNQGDAACSRPPFQLNDMAVNDMHTPCMTSCNEVQKSPQDNAMQQGQAILPTLLTDPSFHDINQTYGSLIGPSFNLTHTNKSRPSTHTNTSRHPTYLNHTPHEQPSPSSPSLRAGNGEPRKALEWIVSRTKSRRDSELCPHTDSSADSHELEPSNSNTEPTSKARPTSPF</sequence>
<evidence type="ECO:0000256" key="1">
    <source>
        <dbReference type="SAM" id="MobiDB-lite"/>
    </source>
</evidence>
<name>A0A7N2LIQ5_QUELO</name>
<dbReference type="Gramene" id="QL04p072287:mrna">
    <property type="protein sequence ID" value="QL04p072287:mrna"/>
    <property type="gene ID" value="QL04p072287"/>
</dbReference>